<dbReference type="PROSITE" id="PS51257">
    <property type="entry name" value="PROKAR_LIPOPROTEIN"/>
    <property type="match status" value="1"/>
</dbReference>
<proteinExistence type="predicted"/>
<keyword evidence="3" id="KW-1185">Reference proteome</keyword>
<comment type="caution">
    <text evidence="2">The sequence shown here is derived from an EMBL/GenBank/DDBJ whole genome shotgun (WGS) entry which is preliminary data.</text>
</comment>
<sequence length="378" mass="42433">MKRCTVFRLNNLGVSGFGCQAQRWASYDKASLTKDALLQKVEASLGEDVDGKQLKIDTDAKTITTAAGDLPISPLFDPAWMNARRQAGKAESGPPTGRFRRKLANNPFARSLATPIRKCPNTLVSLPRYFLQDFELVKHPDTGAAWWAPGPLSFEFLQPTKRPDEPQDETKSPLAETTTSDEADSSDRRPRRGPVTAYTLCRKTIVDLVGGPNRKYAAMLTAVRTGMAMAGETRNTVWRQDMGDVLLQMMRRQAVDALITRGNKPHEPKDRFIKACANWDAVKDVKLRGCVLWLPEKRDAAGQYATFDVEGVQYGKKMAVHNLFWLLGEEEVQRLRDSAPMFRDNDILVLTQWASNSMMRLHMLLWRLQGYLATPSSS</sequence>
<feature type="region of interest" description="Disordered" evidence="1">
    <location>
        <begin position="157"/>
        <end position="194"/>
    </location>
</feature>
<dbReference type="EMBL" id="JAVFKD010000004">
    <property type="protein sequence ID" value="KAK5995969.1"/>
    <property type="molecule type" value="Genomic_DNA"/>
</dbReference>
<evidence type="ECO:0000313" key="2">
    <source>
        <dbReference type="EMBL" id="KAK5995969.1"/>
    </source>
</evidence>
<protein>
    <submittedName>
        <fullName evidence="2">Uncharacterized protein</fullName>
    </submittedName>
</protein>
<gene>
    <name evidence="2" type="ORF">PT974_04389</name>
</gene>
<evidence type="ECO:0000313" key="3">
    <source>
        <dbReference type="Proteomes" id="UP001338125"/>
    </source>
</evidence>
<evidence type="ECO:0000256" key="1">
    <source>
        <dbReference type="SAM" id="MobiDB-lite"/>
    </source>
</evidence>
<feature type="compositionally biased region" description="Basic and acidic residues" evidence="1">
    <location>
        <begin position="161"/>
        <end position="171"/>
    </location>
</feature>
<organism evidence="2 3">
    <name type="scientific">Cladobotryum mycophilum</name>
    <dbReference type="NCBI Taxonomy" id="491253"/>
    <lineage>
        <taxon>Eukaryota</taxon>
        <taxon>Fungi</taxon>
        <taxon>Dikarya</taxon>
        <taxon>Ascomycota</taxon>
        <taxon>Pezizomycotina</taxon>
        <taxon>Sordariomycetes</taxon>
        <taxon>Hypocreomycetidae</taxon>
        <taxon>Hypocreales</taxon>
        <taxon>Hypocreaceae</taxon>
        <taxon>Cladobotryum</taxon>
    </lineage>
</organism>
<reference evidence="2 3" key="1">
    <citation type="submission" date="2024-01" db="EMBL/GenBank/DDBJ databases">
        <title>Complete genome of Cladobotryum mycophilum ATHUM6906.</title>
        <authorList>
            <person name="Christinaki A.C."/>
            <person name="Myridakis A.I."/>
            <person name="Kouvelis V.N."/>
        </authorList>
    </citation>
    <scope>NUCLEOTIDE SEQUENCE [LARGE SCALE GENOMIC DNA]</scope>
    <source>
        <strain evidence="2 3">ATHUM6906</strain>
    </source>
</reference>
<dbReference type="Proteomes" id="UP001338125">
    <property type="component" value="Unassembled WGS sequence"/>
</dbReference>
<name>A0ABR0SV19_9HYPO</name>
<accession>A0ABR0SV19</accession>